<comment type="caution">
    <text evidence="7">The sequence shown here is derived from an EMBL/GenBank/DDBJ whole genome shotgun (WGS) entry which is preliminary data.</text>
</comment>
<evidence type="ECO:0000256" key="6">
    <source>
        <dbReference type="SAM" id="Phobius"/>
    </source>
</evidence>
<feature type="transmembrane region" description="Helical" evidence="6">
    <location>
        <begin position="237"/>
        <end position="256"/>
    </location>
</feature>
<dbReference type="PANTHER" id="PTHR30618:SF4">
    <property type="entry name" value="ALLANTOIN PERMEASE"/>
    <property type="match status" value="1"/>
</dbReference>
<feature type="transmembrane region" description="Helical" evidence="6">
    <location>
        <begin position="478"/>
        <end position="497"/>
    </location>
</feature>
<feature type="transmembrane region" description="Helical" evidence="6">
    <location>
        <begin position="437"/>
        <end position="458"/>
    </location>
</feature>
<evidence type="ECO:0000256" key="2">
    <source>
        <dbReference type="ARBA" id="ARBA00008974"/>
    </source>
</evidence>
<dbReference type="InterPro" id="IPR001248">
    <property type="entry name" value="Pur-cyt_permease"/>
</dbReference>
<feature type="transmembrane region" description="Helical" evidence="6">
    <location>
        <begin position="366"/>
        <end position="385"/>
    </location>
</feature>
<feature type="transmembrane region" description="Helical" evidence="6">
    <location>
        <begin position="111"/>
        <end position="130"/>
    </location>
</feature>
<keyword evidence="8" id="KW-1185">Reference proteome</keyword>
<dbReference type="PANTHER" id="PTHR30618">
    <property type="entry name" value="NCS1 FAMILY PURINE/PYRIMIDINE TRANSPORTER"/>
    <property type="match status" value="1"/>
</dbReference>
<feature type="transmembrane region" description="Helical" evidence="6">
    <location>
        <begin position="391"/>
        <end position="416"/>
    </location>
</feature>
<feature type="transmembrane region" description="Helical" evidence="6">
    <location>
        <begin position="70"/>
        <end position="90"/>
    </location>
</feature>
<feature type="transmembrane region" description="Helical" evidence="6">
    <location>
        <begin position="194"/>
        <end position="217"/>
    </location>
</feature>
<dbReference type="Pfam" id="PF02133">
    <property type="entry name" value="Transp_cyt_pur"/>
    <property type="match status" value="1"/>
</dbReference>
<evidence type="ECO:0000313" key="8">
    <source>
        <dbReference type="Proteomes" id="UP001586593"/>
    </source>
</evidence>
<feature type="transmembrane region" description="Helical" evidence="6">
    <location>
        <begin position="277"/>
        <end position="307"/>
    </location>
</feature>
<evidence type="ECO:0000256" key="1">
    <source>
        <dbReference type="ARBA" id="ARBA00004141"/>
    </source>
</evidence>
<dbReference type="NCBIfam" id="TIGR00800">
    <property type="entry name" value="ncs1"/>
    <property type="match status" value="1"/>
</dbReference>
<reference evidence="7 8" key="1">
    <citation type="journal article" date="2024" name="Commun. Biol.">
        <title>Comparative genomic analysis of thermophilic fungi reveals convergent evolutionary adaptations and gene losses.</title>
        <authorList>
            <person name="Steindorff A.S."/>
            <person name="Aguilar-Pontes M.V."/>
            <person name="Robinson A.J."/>
            <person name="Andreopoulos B."/>
            <person name="LaButti K."/>
            <person name="Kuo A."/>
            <person name="Mondo S."/>
            <person name="Riley R."/>
            <person name="Otillar R."/>
            <person name="Haridas S."/>
            <person name="Lipzen A."/>
            <person name="Grimwood J."/>
            <person name="Schmutz J."/>
            <person name="Clum A."/>
            <person name="Reid I.D."/>
            <person name="Moisan M.C."/>
            <person name="Butler G."/>
            <person name="Nguyen T.T.M."/>
            <person name="Dewar K."/>
            <person name="Conant G."/>
            <person name="Drula E."/>
            <person name="Henrissat B."/>
            <person name="Hansel C."/>
            <person name="Singer S."/>
            <person name="Hutchinson M.I."/>
            <person name="de Vries R.P."/>
            <person name="Natvig D.O."/>
            <person name="Powell A.J."/>
            <person name="Tsang A."/>
            <person name="Grigoriev I.V."/>
        </authorList>
    </citation>
    <scope>NUCLEOTIDE SEQUENCE [LARGE SCALE GENOMIC DNA]</scope>
    <source>
        <strain evidence="7 8">ATCC 24622</strain>
    </source>
</reference>
<dbReference type="InterPro" id="IPR045225">
    <property type="entry name" value="Uracil/uridine/allantoin_perm"/>
</dbReference>
<comment type="subcellular location">
    <subcellularLocation>
        <location evidence="1">Membrane</location>
        <topology evidence="1">Multi-pass membrane protein</topology>
    </subcellularLocation>
</comment>
<dbReference type="CDD" id="cd11482">
    <property type="entry name" value="SLC-NCS1sbd_NRT1-like"/>
    <property type="match status" value="1"/>
</dbReference>
<sequence length="552" mass="60796">MPSWRSAVEALVVPTAKDHALSAWINDDIRPLEPERRTWTRWVFISFWAINQIALSNWQIGSSLVAVGLSVWQSVVAVIVGKILIAAVAISNGMVGGRWHIGFPVWSRAVWGMYGSYLALLQRILLSIVWFSVQSYTGGLCVSAVLSAIFSGFHHMRNTLPASAHVTTKNLTGWIVYNLLTLPMLYIPPHRTRTLLAVMNVLSFLTLIAIMIWALVTAHGAGPLLTQGSSLDTSSELGWGIVSGITTVIGGIAVGLTNQPDYSRFARRPGDQVFGQWFSIVLFGVVLPLFGCLTSSATMKIYGVALWNPPDIALKWLETNYSPGARAGAFFAGAGMVICQLSINTVDNAYSAAFDLAALFPRFLNIRRGCYIALVLSIAMCPWELLSSAEIFIDVLSAYSVFLGPMCGLMVAEYWVNRRQRVKLSDLYDPRPDGIYYYWHGFNWRAFAAWVIGFAPQLPGFVAALNDSVSVPVGCTRLYALAYPLGFVISFLFHVLFTKLSPPPGLGEIDEVDYYGTFTPEEALKLGVTPREDIEGVEVTEEEKITVDDLKK</sequence>
<evidence type="ECO:0000256" key="5">
    <source>
        <dbReference type="ARBA" id="ARBA00023136"/>
    </source>
</evidence>
<proteinExistence type="inferred from homology"/>
<evidence type="ECO:0000256" key="4">
    <source>
        <dbReference type="ARBA" id="ARBA00022989"/>
    </source>
</evidence>
<organism evidence="7 8">
    <name type="scientific">Phialemonium thermophilum</name>
    <dbReference type="NCBI Taxonomy" id="223376"/>
    <lineage>
        <taxon>Eukaryota</taxon>
        <taxon>Fungi</taxon>
        <taxon>Dikarya</taxon>
        <taxon>Ascomycota</taxon>
        <taxon>Pezizomycotina</taxon>
        <taxon>Sordariomycetes</taxon>
        <taxon>Sordariomycetidae</taxon>
        <taxon>Cephalothecales</taxon>
        <taxon>Cephalothecaceae</taxon>
        <taxon>Phialemonium</taxon>
    </lineage>
</organism>
<dbReference type="Proteomes" id="UP001586593">
    <property type="component" value="Unassembled WGS sequence"/>
</dbReference>
<evidence type="ECO:0000256" key="3">
    <source>
        <dbReference type="ARBA" id="ARBA00022692"/>
    </source>
</evidence>
<dbReference type="Gene3D" id="1.10.4160.10">
    <property type="entry name" value="Hydantoin permease"/>
    <property type="match status" value="1"/>
</dbReference>
<gene>
    <name evidence="7" type="ORF">VTK73DRAFT_10341</name>
</gene>
<keyword evidence="5 6" id="KW-0472">Membrane</keyword>
<dbReference type="EMBL" id="JAZHXJ010000975">
    <property type="protein sequence ID" value="KAL1847506.1"/>
    <property type="molecule type" value="Genomic_DNA"/>
</dbReference>
<dbReference type="InterPro" id="IPR012681">
    <property type="entry name" value="NCS1"/>
</dbReference>
<name>A0ABR3VX64_9PEZI</name>
<feature type="transmembrane region" description="Helical" evidence="6">
    <location>
        <begin position="136"/>
        <end position="153"/>
    </location>
</feature>
<comment type="similarity">
    <text evidence="2">Belongs to the purine-cytosine permease (2.A.39) family.</text>
</comment>
<keyword evidence="3 6" id="KW-0812">Transmembrane</keyword>
<evidence type="ECO:0000313" key="7">
    <source>
        <dbReference type="EMBL" id="KAL1847506.1"/>
    </source>
</evidence>
<protein>
    <submittedName>
        <fullName evidence="7">Uncharacterized protein</fullName>
    </submittedName>
</protein>
<feature type="transmembrane region" description="Helical" evidence="6">
    <location>
        <begin position="327"/>
        <end position="346"/>
    </location>
</feature>
<accession>A0ABR3VX64</accession>
<keyword evidence="4 6" id="KW-1133">Transmembrane helix</keyword>